<dbReference type="EMBL" id="MKHE01000028">
    <property type="protein sequence ID" value="OWK01286.1"/>
    <property type="molecule type" value="Genomic_DNA"/>
</dbReference>
<evidence type="ECO:0000313" key="1">
    <source>
        <dbReference type="EMBL" id="OWK01286.1"/>
    </source>
</evidence>
<dbReference type="AlphaFoldDB" id="A0A212C5M0"/>
<keyword evidence="2" id="KW-1185">Reference proteome</keyword>
<name>A0A212C5M0_CEREH</name>
<accession>A0A212C5M0</accession>
<proteinExistence type="predicted"/>
<gene>
    <name evidence="1" type="ORF">Celaphus_00018768</name>
</gene>
<sequence>MNLWSSYKLTAGAVSMQVKRYSNVSALASAIDISLLKGEGTSMTGIFASSHWWYTKLLESSIELDYHV</sequence>
<comment type="caution">
    <text evidence="1">The sequence shown here is derived from an EMBL/GenBank/DDBJ whole genome shotgun (WGS) entry which is preliminary data.</text>
</comment>
<evidence type="ECO:0000313" key="2">
    <source>
        <dbReference type="Proteomes" id="UP000242450"/>
    </source>
</evidence>
<organism evidence="1 2">
    <name type="scientific">Cervus elaphus hippelaphus</name>
    <name type="common">European red deer</name>
    <dbReference type="NCBI Taxonomy" id="46360"/>
    <lineage>
        <taxon>Eukaryota</taxon>
        <taxon>Metazoa</taxon>
        <taxon>Chordata</taxon>
        <taxon>Craniata</taxon>
        <taxon>Vertebrata</taxon>
        <taxon>Euteleostomi</taxon>
        <taxon>Mammalia</taxon>
        <taxon>Eutheria</taxon>
        <taxon>Laurasiatheria</taxon>
        <taxon>Artiodactyla</taxon>
        <taxon>Ruminantia</taxon>
        <taxon>Pecora</taxon>
        <taxon>Cervidae</taxon>
        <taxon>Cervinae</taxon>
        <taxon>Cervus</taxon>
    </lineage>
</organism>
<protein>
    <submittedName>
        <fullName evidence="1">Uncharacterized protein</fullName>
    </submittedName>
</protein>
<dbReference type="Proteomes" id="UP000242450">
    <property type="component" value="Chromosome 28"/>
</dbReference>
<reference evidence="1 2" key="1">
    <citation type="journal article" date="2018" name="Mol. Genet. Genomics">
        <title>The red deer Cervus elaphus genome CerEla1.0: sequencing, annotating, genes, and chromosomes.</title>
        <authorList>
            <person name="Bana N.A."/>
            <person name="Nyiri A."/>
            <person name="Nagy J."/>
            <person name="Frank K."/>
            <person name="Nagy T."/>
            <person name="Steger V."/>
            <person name="Schiller M."/>
            <person name="Lakatos P."/>
            <person name="Sugar L."/>
            <person name="Horn P."/>
            <person name="Barta E."/>
            <person name="Orosz L."/>
        </authorList>
    </citation>
    <scope>NUCLEOTIDE SEQUENCE [LARGE SCALE GENOMIC DNA]</scope>
    <source>
        <strain evidence="1">Hungarian</strain>
    </source>
</reference>